<proteinExistence type="predicted"/>
<organism evidence="1">
    <name type="scientific">Candidatus Kentrum sp. TUN</name>
    <dbReference type="NCBI Taxonomy" id="2126343"/>
    <lineage>
        <taxon>Bacteria</taxon>
        <taxon>Pseudomonadati</taxon>
        <taxon>Pseudomonadota</taxon>
        <taxon>Gammaproteobacteria</taxon>
        <taxon>Candidatus Kentrum</taxon>
    </lineage>
</organism>
<name>A0A450ZCQ3_9GAMM</name>
<evidence type="ECO:0000313" key="1">
    <source>
        <dbReference type="EMBL" id="VFK51488.1"/>
    </source>
</evidence>
<dbReference type="EMBL" id="CAADFX010000008">
    <property type="protein sequence ID" value="VFK51488.1"/>
    <property type="molecule type" value="Genomic_DNA"/>
</dbReference>
<accession>A0A450ZCQ3</accession>
<reference evidence="1" key="1">
    <citation type="submission" date="2019-02" db="EMBL/GenBank/DDBJ databases">
        <authorList>
            <person name="Gruber-Vodicka R. H."/>
            <person name="Seah K. B. B."/>
        </authorList>
    </citation>
    <scope>NUCLEOTIDE SEQUENCE</scope>
    <source>
        <strain evidence="1">BECK_BY1</strain>
    </source>
</reference>
<dbReference type="AlphaFoldDB" id="A0A450ZCQ3"/>
<protein>
    <submittedName>
        <fullName evidence="1">Uncharacterized protein</fullName>
    </submittedName>
</protein>
<sequence length="118" mass="13904">MSYGTRVISTEGRDLPPWKRFRTHKISPFGRDDIGGIADHSRNKDDRKYETVGKLCYKVDPTYYKVDPTCHEVDLLCDKVDELFHKVDRRRGKVDLLCEVVDIKIDRVDRLYDESDRI</sequence>
<gene>
    <name evidence="1" type="ORF">BECKTUN1418D_GA0071000_100820</name>
</gene>